<dbReference type="InterPro" id="IPR036322">
    <property type="entry name" value="WD40_repeat_dom_sf"/>
</dbReference>
<organism evidence="6 7">
    <name type="scientific">Hohenbuehelia grisea</name>
    <dbReference type="NCBI Taxonomy" id="104357"/>
    <lineage>
        <taxon>Eukaryota</taxon>
        <taxon>Fungi</taxon>
        <taxon>Dikarya</taxon>
        <taxon>Basidiomycota</taxon>
        <taxon>Agaricomycotina</taxon>
        <taxon>Agaricomycetes</taxon>
        <taxon>Agaricomycetidae</taxon>
        <taxon>Agaricales</taxon>
        <taxon>Pleurotineae</taxon>
        <taxon>Pleurotaceae</taxon>
        <taxon>Hohenbuehelia</taxon>
    </lineage>
</organism>
<evidence type="ECO:0000259" key="5">
    <source>
        <dbReference type="Pfam" id="PF09994"/>
    </source>
</evidence>
<evidence type="ECO:0000313" key="6">
    <source>
        <dbReference type="EMBL" id="KAL0960504.1"/>
    </source>
</evidence>
<name>A0ABR3JY20_9AGAR</name>
<sequence length="1016" mass="110971">MTTLPTLDITSSDTPDLLPSSDFAPLEPAFPESPAPSVKDSLPIPTRDDAWLDAPAAQKSPPSPTTAPTTNAKTADDRSSTRSCPHSNSGKRNLVVCIDGTANQFSVKNTNIVELYSNLAKNDDQLTYYNSGIGTYAKPAYMSLGYIIQRIDHTIDMMVAWNFKRIVLSAYQWLSENYREGDRIFLFGFSRGAYQVRVIAGMIHLVGLLHKGNNDQIAFAFELYTSITDVTDRAQKPMNKTSADLCQRFKETLCRPNVTVHFVGAWDTVSSIGIVRGRSLPETNTGMQHVCAFRHALALDERRVKFLPEYSNGGIGPDPSDSSKGDVKEVWFAGSHSDIGGGNTENMDLDKFGPALRWMIYEGINHGLKILSPSSAQSRAISVDSDPTGTTTVQPESKPQADAATDPPHQGTPGAKRKIDEVLNEFPPIYRFIIISLQFAIVAVDWIAWGSQYLWGAIWAIWAELLKMAVRLRITTLKPGAAPKDPSPNKTQATLWSTIDRPSESLRGVWWILEVLPYVWHLTYEDKDSTTPQQHLGQPRVVQPGQFIHESVIEAMTRNPPNLYYEPYALIHDSMRWIDMKAQQQRIEEDPYASAGPLLAALEQGKGDVSEPDINVLERLTSTPAGIRSIVESPNSLGVLMSALEDAQHPISNKGAIAAMIKALSIFPFQSISSRKYTYAALNRIFDRAPSVASAVCTDVLRLIGKWPFYGHRGDINSVAVSRDGTRIASASDDGTIRIWDAKTGEICGAPLMGHTDSVMSVAFSPDGSQLVSGSVDDTVRVWNVQTGQEDMAPLRGHTSWVRSVAFSQDGTRIVSGADYTVRVWDAKTGGTAMEPLDGHTSLVLSVAFSPDGHLIVSGSMDNTIRIWNAGTGEQALPPLEGHSDDVNSVAFSPDGGHIVSGSDDGTIRIWDVSTGELVKVLRGLSSIVWSVTYSPNGARIASGSDDRMIRIWDARSGEEIKKLMGHANSVRSVAVTPDGERIVSGSDDKTIRVWDMATGEQVLGPVDGWDDEEST</sequence>
<dbReference type="InterPro" id="IPR019775">
    <property type="entry name" value="WD40_repeat_CS"/>
</dbReference>
<comment type="caution">
    <text evidence="6">The sequence shown here is derived from an EMBL/GenBank/DDBJ whole genome shotgun (WGS) entry which is preliminary data.</text>
</comment>
<dbReference type="Proteomes" id="UP001556367">
    <property type="component" value="Unassembled WGS sequence"/>
</dbReference>
<feature type="region of interest" description="Disordered" evidence="4">
    <location>
        <begin position="1"/>
        <end position="89"/>
    </location>
</feature>
<evidence type="ECO:0000256" key="4">
    <source>
        <dbReference type="SAM" id="MobiDB-lite"/>
    </source>
</evidence>
<dbReference type="PROSITE" id="PS00678">
    <property type="entry name" value="WD_REPEATS_1"/>
    <property type="match status" value="5"/>
</dbReference>
<evidence type="ECO:0000256" key="3">
    <source>
        <dbReference type="PROSITE-ProRule" id="PRU00221"/>
    </source>
</evidence>
<evidence type="ECO:0000256" key="1">
    <source>
        <dbReference type="ARBA" id="ARBA00022574"/>
    </source>
</evidence>
<protein>
    <recommendedName>
        <fullName evidence="5">T6SS Phospholipase effector Tle1-like catalytic domain-containing protein</fullName>
    </recommendedName>
</protein>
<dbReference type="Pfam" id="PF00400">
    <property type="entry name" value="WD40"/>
    <property type="match status" value="7"/>
</dbReference>
<dbReference type="EMBL" id="JASNQZ010000001">
    <property type="protein sequence ID" value="KAL0960504.1"/>
    <property type="molecule type" value="Genomic_DNA"/>
</dbReference>
<feature type="compositionally biased region" description="Low complexity" evidence="4">
    <location>
        <begin position="10"/>
        <end position="22"/>
    </location>
</feature>
<dbReference type="SMART" id="SM00320">
    <property type="entry name" value="WD40"/>
    <property type="match status" value="7"/>
</dbReference>
<dbReference type="PROSITE" id="PS50082">
    <property type="entry name" value="WD_REPEATS_2"/>
    <property type="match status" value="7"/>
</dbReference>
<feature type="repeat" description="WD" evidence="3">
    <location>
        <begin position="880"/>
        <end position="921"/>
    </location>
</feature>
<feature type="repeat" description="WD" evidence="3">
    <location>
        <begin position="709"/>
        <end position="746"/>
    </location>
</feature>
<feature type="compositionally biased region" description="Polar residues" evidence="4">
    <location>
        <begin position="379"/>
        <end position="397"/>
    </location>
</feature>
<feature type="repeat" description="WD" evidence="3">
    <location>
        <begin position="752"/>
        <end position="793"/>
    </location>
</feature>
<dbReference type="SUPFAM" id="SSF50978">
    <property type="entry name" value="WD40 repeat-like"/>
    <property type="match status" value="1"/>
</dbReference>
<keyword evidence="1 3" id="KW-0853">WD repeat</keyword>
<reference evidence="7" key="1">
    <citation type="submission" date="2024-06" db="EMBL/GenBank/DDBJ databases">
        <title>Multi-omics analyses provide insights into the biosynthesis of the anticancer antibiotic pleurotin in Hohenbuehelia grisea.</title>
        <authorList>
            <person name="Weaver J.A."/>
            <person name="Alberti F."/>
        </authorList>
    </citation>
    <scope>NUCLEOTIDE SEQUENCE [LARGE SCALE GENOMIC DNA]</scope>
    <source>
        <strain evidence="7">T-177</strain>
    </source>
</reference>
<dbReference type="PROSITE" id="PS50294">
    <property type="entry name" value="WD_REPEATS_REGION"/>
    <property type="match status" value="7"/>
</dbReference>
<feature type="repeat" description="WD" evidence="3">
    <location>
        <begin position="922"/>
        <end position="963"/>
    </location>
</feature>
<dbReference type="InterPro" id="IPR001680">
    <property type="entry name" value="WD40_rpt"/>
</dbReference>
<dbReference type="InterPro" id="IPR029058">
    <property type="entry name" value="AB_hydrolase_fold"/>
</dbReference>
<gene>
    <name evidence="6" type="ORF">HGRIS_005542</name>
</gene>
<evidence type="ECO:0000256" key="2">
    <source>
        <dbReference type="ARBA" id="ARBA00022737"/>
    </source>
</evidence>
<feature type="repeat" description="WD" evidence="3">
    <location>
        <begin position="837"/>
        <end position="878"/>
    </location>
</feature>
<feature type="repeat" description="WD" evidence="3">
    <location>
        <begin position="795"/>
        <end position="835"/>
    </location>
</feature>
<feature type="repeat" description="WD" evidence="3">
    <location>
        <begin position="964"/>
        <end position="1005"/>
    </location>
</feature>
<keyword evidence="7" id="KW-1185">Reference proteome</keyword>
<evidence type="ECO:0000313" key="7">
    <source>
        <dbReference type="Proteomes" id="UP001556367"/>
    </source>
</evidence>
<dbReference type="InterPro" id="IPR015943">
    <property type="entry name" value="WD40/YVTN_repeat-like_dom_sf"/>
</dbReference>
<keyword evidence="2" id="KW-0677">Repeat</keyword>
<dbReference type="Gene3D" id="2.130.10.10">
    <property type="entry name" value="YVTN repeat-like/Quinoprotein amine dehydrogenase"/>
    <property type="match status" value="4"/>
</dbReference>
<dbReference type="PRINTS" id="PR00320">
    <property type="entry name" value="GPROTEINBRPT"/>
</dbReference>
<dbReference type="Pfam" id="PF09994">
    <property type="entry name" value="T6SS_Tle1-like_cat"/>
    <property type="match status" value="1"/>
</dbReference>
<dbReference type="PANTHER" id="PTHR22847">
    <property type="entry name" value="WD40 REPEAT PROTEIN"/>
    <property type="match status" value="1"/>
</dbReference>
<feature type="region of interest" description="Disordered" evidence="4">
    <location>
        <begin position="379"/>
        <end position="415"/>
    </location>
</feature>
<dbReference type="InterPro" id="IPR018712">
    <property type="entry name" value="Tle1-like_cat"/>
</dbReference>
<proteinExistence type="predicted"/>
<dbReference type="SUPFAM" id="SSF53474">
    <property type="entry name" value="alpha/beta-Hydrolases"/>
    <property type="match status" value="1"/>
</dbReference>
<dbReference type="CDD" id="cd00200">
    <property type="entry name" value="WD40"/>
    <property type="match status" value="1"/>
</dbReference>
<dbReference type="InterPro" id="IPR020472">
    <property type="entry name" value="WD40_PAC1"/>
</dbReference>
<dbReference type="PANTHER" id="PTHR22847:SF637">
    <property type="entry name" value="WD REPEAT DOMAIN 5B"/>
    <property type="match status" value="1"/>
</dbReference>
<feature type="compositionally biased region" description="Low complexity" evidence="4">
    <location>
        <begin position="54"/>
        <end position="73"/>
    </location>
</feature>
<accession>A0ABR3JY20</accession>
<feature type="domain" description="T6SS Phospholipase effector Tle1-like catalytic" evidence="5">
    <location>
        <begin position="92"/>
        <end position="361"/>
    </location>
</feature>